<dbReference type="RefSeq" id="WP_157338512.1">
    <property type="nucleotide sequence ID" value="NZ_RHLK01000018.1"/>
</dbReference>
<dbReference type="InterPro" id="IPR010982">
    <property type="entry name" value="Lambda_DNA-bd_dom_sf"/>
</dbReference>
<dbReference type="PROSITE" id="PS50943">
    <property type="entry name" value="HTH_CROC1"/>
    <property type="match status" value="1"/>
</dbReference>
<evidence type="ECO:0000256" key="1">
    <source>
        <dbReference type="ARBA" id="ARBA00023125"/>
    </source>
</evidence>
<dbReference type="InterPro" id="IPR001387">
    <property type="entry name" value="Cro/C1-type_HTH"/>
</dbReference>
<feature type="domain" description="HTH cro/C1-type" evidence="2">
    <location>
        <begin position="13"/>
        <end position="67"/>
    </location>
</feature>
<dbReference type="InterPro" id="IPR050807">
    <property type="entry name" value="TransReg_Diox_bact_type"/>
</dbReference>
<proteinExistence type="predicted"/>
<dbReference type="Gene3D" id="1.10.260.40">
    <property type="entry name" value="lambda repressor-like DNA-binding domains"/>
    <property type="match status" value="1"/>
</dbReference>
<dbReference type="EMBL" id="RHLK01000018">
    <property type="protein sequence ID" value="MVP02082.1"/>
    <property type="molecule type" value="Genomic_DNA"/>
</dbReference>
<dbReference type="Pfam" id="PF01381">
    <property type="entry name" value="HTH_3"/>
    <property type="match status" value="1"/>
</dbReference>
<gene>
    <name evidence="3" type="ORF">EDM21_21620</name>
</gene>
<sequence length="116" mass="13443">MKSSITKLVGNKIRHYRLQMKMTQDQLAEAIDTSGTYIGRLERGEQNMQLLTLEKIASALHINVSALFDIQESQTSDQFFDAKDNQVLWNIILLLEKHSKSDQQRAYRVLKEMFTP</sequence>
<evidence type="ECO:0000313" key="4">
    <source>
        <dbReference type="Proteomes" id="UP000490800"/>
    </source>
</evidence>
<evidence type="ECO:0000313" key="3">
    <source>
        <dbReference type="EMBL" id="MVP02082.1"/>
    </source>
</evidence>
<comment type="caution">
    <text evidence="3">The sequence shown here is derived from an EMBL/GenBank/DDBJ whole genome shotgun (WGS) entry which is preliminary data.</text>
</comment>
<keyword evidence="1" id="KW-0238">DNA-binding</keyword>
<accession>A0A7X3FLZ9</accession>
<protein>
    <submittedName>
        <fullName evidence="3">Helix-turn-helix domain-containing protein</fullName>
    </submittedName>
</protein>
<dbReference type="SUPFAM" id="SSF47413">
    <property type="entry name" value="lambda repressor-like DNA-binding domains"/>
    <property type="match status" value="1"/>
</dbReference>
<evidence type="ECO:0000259" key="2">
    <source>
        <dbReference type="PROSITE" id="PS50943"/>
    </source>
</evidence>
<dbReference type="CDD" id="cd00093">
    <property type="entry name" value="HTH_XRE"/>
    <property type="match status" value="1"/>
</dbReference>
<organism evidence="3 4">
    <name type="scientific">Paenibacillus lutrae</name>
    <dbReference type="NCBI Taxonomy" id="2078573"/>
    <lineage>
        <taxon>Bacteria</taxon>
        <taxon>Bacillati</taxon>
        <taxon>Bacillota</taxon>
        <taxon>Bacilli</taxon>
        <taxon>Bacillales</taxon>
        <taxon>Paenibacillaceae</taxon>
        <taxon>Paenibacillus</taxon>
    </lineage>
</organism>
<keyword evidence="4" id="KW-1185">Reference proteome</keyword>
<reference evidence="3 4" key="1">
    <citation type="journal article" date="2019" name="Microorganisms">
        <title>Paenibacillus lutrae sp. nov., A Chitinolytic Species Isolated from A River Otter in Castril Natural Park, Granada, Spain.</title>
        <authorList>
            <person name="Rodriguez M."/>
            <person name="Reina J.C."/>
            <person name="Bejar V."/>
            <person name="Llamas I."/>
        </authorList>
    </citation>
    <scope>NUCLEOTIDE SEQUENCE [LARGE SCALE GENOMIC DNA]</scope>
    <source>
        <strain evidence="3 4">N10</strain>
    </source>
</reference>
<dbReference type="OrthoDB" id="9814553at2"/>
<dbReference type="Proteomes" id="UP000490800">
    <property type="component" value="Unassembled WGS sequence"/>
</dbReference>
<dbReference type="AlphaFoldDB" id="A0A7X3FLZ9"/>
<dbReference type="GO" id="GO:0003677">
    <property type="term" value="F:DNA binding"/>
    <property type="evidence" value="ECO:0007669"/>
    <property type="project" value="UniProtKB-KW"/>
</dbReference>
<dbReference type="PANTHER" id="PTHR46797">
    <property type="entry name" value="HTH-TYPE TRANSCRIPTIONAL REGULATOR"/>
    <property type="match status" value="1"/>
</dbReference>
<dbReference type="GO" id="GO:0003700">
    <property type="term" value="F:DNA-binding transcription factor activity"/>
    <property type="evidence" value="ECO:0007669"/>
    <property type="project" value="TreeGrafter"/>
</dbReference>
<dbReference type="SMART" id="SM00530">
    <property type="entry name" value="HTH_XRE"/>
    <property type="match status" value="1"/>
</dbReference>
<dbReference type="PANTHER" id="PTHR46797:SF1">
    <property type="entry name" value="METHYLPHOSPHONATE SYNTHASE"/>
    <property type="match status" value="1"/>
</dbReference>
<dbReference type="GO" id="GO:0005829">
    <property type="term" value="C:cytosol"/>
    <property type="evidence" value="ECO:0007669"/>
    <property type="project" value="TreeGrafter"/>
</dbReference>
<name>A0A7X3FLZ9_9BACL</name>